<protein>
    <submittedName>
        <fullName evidence="1">Uncharacterized protein</fullName>
    </submittedName>
</protein>
<name>R7ZM34_9BACT</name>
<reference evidence="1 2" key="1">
    <citation type="submission" date="2013-02" db="EMBL/GenBank/DDBJ databases">
        <title>A novel strain isolated from Lonar lake, Maharashtra, India.</title>
        <authorList>
            <person name="Singh A."/>
        </authorList>
    </citation>
    <scope>NUCLEOTIDE SEQUENCE [LARGE SCALE GENOMIC DNA]</scope>
    <source>
        <strain evidence="1 2">AK24</strain>
    </source>
</reference>
<comment type="caution">
    <text evidence="1">The sequence shown here is derived from an EMBL/GenBank/DDBJ whole genome shotgun (WGS) entry which is preliminary data.</text>
</comment>
<dbReference type="STRING" id="1232681.ADIS_4332"/>
<sequence length="123" mass="13439">MLRKRIAGQESAKQTQQTLFHDKLINELVKHERDKGVISSILFTQKPCIGLSHFPSPALPGSGSMGMISARNVGAPLMIDAKLDQGMVKTKWDLALYSLAFLPLSYRLKNIIANALTLSSSGD</sequence>
<evidence type="ECO:0000313" key="2">
    <source>
        <dbReference type="Proteomes" id="UP000013909"/>
    </source>
</evidence>
<accession>R7ZM34</accession>
<dbReference type="Proteomes" id="UP000013909">
    <property type="component" value="Unassembled WGS sequence"/>
</dbReference>
<dbReference type="AlphaFoldDB" id="R7ZM34"/>
<dbReference type="EMBL" id="AQHR01000110">
    <property type="protein sequence ID" value="EON75161.1"/>
    <property type="molecule type" value="Genomic_DNA"/>
</dbReference>
<organism evidence="1 2">
    <name type="scientific">Lunatimonas lonarensis</name>
    <dbReference type="NCBI Taxonomy" id="1232681"/>
    <lineage>
        <taxon>Bacteria</taxon>
        <taxon>Pseudomonadati</taxon>
        <taxon>Bacteroidota</taxon>
        <taxon>Cytophagia</taxon>
        <taxon>Cytophagales</taxon>
        <taxon>Cyclobacteriaceae</taxon>
    </lineage>
</organism>
<proteinExistence type="predicted"/>
<gene>
    <name evidence="1" type="ORF">ADIS_4332</name>
</gene>
<dbReference type="PATRIC" id="fig|1288963.3.peg.4320"/>
<evidence type="ECO:0000313" key="1">
    <source>
        <dbReference type="EMBL" id="EON75161.1"/>
    </source>
</evidence>
<keyword evidence="2" id="KW-1185">Reference proteome</keyword>